<proteinExistence type="inferred from homology"/>
<dbReference type="GO" id="GO:0004577">
    <property type="term" value="F:N-acetylglucosaminyldiphosphodolichol N-acetylglucosaminyltransferase activity"/>
    <property type="evidence" value="ECO:0007669"/>
    <property type="project" value="TreeGrafter"/>
</dbReference>
<evidence type="ECO:0000256" key="2">
    <source>
        <dbReference type="ARBA" id="ARBA00009731"/>
    </source>
</evidence>
<keyword evidence="4 8" id="KW-0812">Transmembrane</keyword>
<evidence type="ECO:0000256" key="3">
    <source>
        <dbReference type="ARBA" id="ARBA00017467"/>
    </source>
</evidence>
<dbReference type="PANTHER" id="PTHR12154">
    <property type="entry name" value="GLYCOSYL TRANSFERASE-RELATED"/>
    <property type="match status" value="1"/>
</dbReference>
<evidence type="ECO:0000256" key="7">
    <source>
        <dbReference type="ARBA" id="ARBA00023136"/>
    </source>
</evidence>
<dbReference type="InterPro" id="IPR013969">
    <property type="entry name" value="Oligosacch_biosynth_Alg14"/>
</dbReference>
<name>A0A834REP8_SARSC</name>
<comment type="subcellular location">
    <subcellularLocation>
        <location evidence="1">Endoplasmic reticulum membrane</location>
        <topology evidence="1">Single-pass membrane protein</topology>
    </subcellularLocation>
</comment>
<dbReference type="AlphaFoldDB" id="A0A834REP8"/>
<organism evidence="9">
    <name type="scientific">Sarcoptes scabiei</name>
    <name type="common">Itch mite</name>
    <name type="synonym">Acarus scabiei</name>
    <dbReference type="NCBI Taxonomy" id="52283"/>
    <lineage>
        <taxon>Eukaryota</taxon>
        <taxon>Metazoa</taxon>
        <taxon>Ecdysozoa</taxon>
        <taxon>Arthropoda</taxon>
        <taxon>Chelicerata</taxon>
        <taxon>Arachnida</taxon>
        <taxon>Acari</taxon>
        <taxon>Acariformes</taxon>
        <taxon>Sarcoptiformes</taxon>
        <taxon>Astigmata</taxon>
        <taxon>Psoroptidia</taxon>
        <taxon>Sarcoptoidea</taxon>
        <taxon>Sarcoptidae</taxon>
        <taxon>Sarcoptinae</taxon>
        <taxon>Sarcoptes</taxon>
    </lineage>
</organism>
<keyword evidence="7 8" id="KW-0472">Membrane</keyword>
<gene>
    <name evidence="9" type="ORF">SSS_3376</name>
</gene>
<evidence type="ECO:0000256" key="6">
    <source>
        <dbReference type="ARBA" id="ARBA00022989"/>
    </source>
</evidence>
<dbReference type="Pfam" id="PF08660">
    <property type="entry name" value="Alg14"/>
    <property type="match status" value="1"/>
</dbReference>
<dbReference type="GO" id="GO:0043541">
    <property type="term" value="C:UDP-N-acetylglucosamine transferase complex"/>
    <property type="evidence" value="ECO:0007669"/>
    <property type="project" value="TreeGrafter"/>
</dbReference>
<dbReference type="PANTHER" id="PTHR12154:SF4">
    <property type="entry name" value="UDP-N-ACETYLGLUCOSAMINE TRANSFERASE SUBUNIT ALG14 HOMOLOG"/>
    <property type="match status" value="1"/>
</dbReference>
<keyword evidence="11" id="KW-1185">Reference proteome</keyword>
<dbReference type="OrthoDB" id="17098at2759"/>
<keyword evidence="6 8" id="KW-1133">Transmembrane helix</keyword>
<dbReference type="GO" id="GO:0006488">
    <property type="term" value="P:dolichol-linked oligosaccharide biosynthetic process"/>
    <property type="evidence" value="ECO:0007669"/>
    <property type="project" value="InterPro"/>
</dbReference>
<evidence type="ECO:0000313" key="10">
    <source>
        <dbReference type="EnsemblMetazoa" id="KAF7495850.1"/>
    </source>
</evidence>
<keyword evidence="5" id="KW-0256">Endoplasmic reticulum</keyword>
<feature type="transmembrane region" description="Helical" evidence="8">
    <location>
        <begin position="144"/>
        <end position="167"/>
    </location>
</feature>
<protein>
    <recommendedName>
        <fullName evidence="3">UDP-N-acetylglucosamine transferase subunit ALG14</fullName>
    </recommendedName>
</protein>
<reference evidence="9" key="2">
    <citation type="submission" date="2020-01" db="EMBL/GenBank/DDBJ databases">
        <authorList>
            <person name="Korhonen P.K.K."/>
            <person name="Guangxu M.G."/>
            <person name="Wang T.W."/>
            <person name="Stroehlein A.J.S."/>
            <person name="Young N.D."/>
            <person name="Ang C.-S.A."/>
            <person name="Fernando D.W.F."/>
            <person name="Lu H.L."/>
            <person name="Taylor S.T."/>
            <person name="Ehtesham M.E.M."/>
            <person name="Najaraj S.H.N."/>
            <person name="Harsha G.H.G."/>
            <person name="Madugundu A.M."/>
            <person name="Renuse S.R."/>
            <person name="Holt D.H."/>
            <person name="Pandey A.P."/>
            <person name="Papenfuss A.P."/>
            <person name="Gasser R.B.G."/>
            <person name="Fischer K.F."/>
        </authorList>
    </citation>
    <scope>NUCLEOTIDE SEQUENCE</scope>
    <source>
        <strain evidence="9">SSS_KF_BRIS2020</strain>
    </source>
</reference>
<dbReference type="EMBL" id="WVUK01000044">
    <property type="protein sequence ID" value="KAF7495850.1"/>
    <property type="molecule type" value="Genomic_DNA"/>
</dbReference>
<dbReference type="EnsemblMetazoa" id="SSS_3376s_mrna">
    <property type="protein sequence ID" value="KAF7495850.1"/>
    <property type="gene ID" value="SSS_3376"/>
</dbReference>
<dbReference type="Proteomes" id="UP000070412">
    <property type="component" value="Unassembled WGS sequence"/>
</dbReference>
<evidence type="ECO:0000256" key="4">
    <source>
        <dbReference type="ARBA" id="ARBA00022692"/>
    </source>
</evidence>
<feature type="transmembrane region" description="Helical" evidence="8">
    <location>
        <begin position="6"/>
        <end position="23"/>
    </location>
</feature>
<evidence type="ECO:0000256" key="8">
    <source>
        <dbReference type="SAM" id="Phobius"/>
    </source>
</evidence>
<comment type="similarity">
    <text evidence="2">Belongs to the ALG14 family.</text>
</comment>
<evidence type="ECO:0000313" key="11">
    <source>
        <dbReference type="Proteomes" id="UP000070412"/>
    </source>
</evidence>
<accession>A0A834REP8</accession>
<evidence type="ECO:0000313" key="9">
    <source>
        <dbReference type="EMBL" id="KAF7495850.1"/>
    </source>
</evidence>
<reference evidence="10" key="3">
    <citation type="submission" date="2022-06" db="UniProtKB">
        <authorList>
            <consortium name="EnsemblMetazoa"/>
        </authorList>
    </citation>
    <scope>IDENTIFICATION</scope>
</reference>
<evidence type="ECO:0000256" key="5">
    <source>
        <dbReference type="ARBA" id="ARBA00022824"/>
    </source>
</evidence>
<evidence type="ECO:0000256" key="1">
    <source>
        <dbReference type="ARBA" id="ARBA00004389"/>
    </source>
</evidence>
<keyword evidence="9" id="KW-0808">Transferase</keyword>
<sequence>MISLILYSTILISFFLILIRILIRIRNGSRGKIGHLMSVLGSGGHTHEMITLLDSFVDSRSHSERIKFLSFVISEDDRMSSTKLQNFVKNWQSNSITKYAVFEIKRSRKVQQSYISSIWTTIIALYQALGIVLETKPEILLCNGPGVCLPLIIICKIFSPSTIIVFVESFCRTRTLSLTGKIVYHLSLADHFLVQWPKLKEKYHRSKFMGLLV</sequence>
<dbReference type="Gene3D" id="3.40.50.2000">
    <property type="entry name" value="Glycogen Phosphorylase B"/>
    <property type="match status" value="1"/>
</dbReference>
<feature type="transmembrane region" description="Helical" evidence="8">
    <location>
        <begin position="114"/>
        <end position="132"/>
    </location>
</feature>
<reference evidence="11" key="1">
    <citation type="journal article" date="2020" name="PLoS Negl. Trop. Dis.">
        <title>High-quality nuclear genome for Sarcoptes scabiei-A critical resource for a neglected parasite.</title>
        <authorList>
            <person name="Korhonen P.K."/>
            <person name="Gasser R.B."/>
            <person name="Ma G."/>
            <person name="Wang T."/>
            <person name="Stroehlein A.J."/>
            <person name="Young N.D."/>
            <person name="Ang C.S."/>
            <person name="Fernando D.D."/>
            <person name="Lu H.C."/>
            <person name="Taylor S."/>
            <person name="Reynolds S.L."/>
            <person name="Mofiz E."/>
            <person name="Najaraj S.H."/>
            <person name="Gowda H."/>
            <person name="Madugundu A."/>
            <person name="Renuse S."/>
            <person name="Holt D."/>
            <person name="Pandey A."/>
            <person name="Papenfuss A.T."/>
            <person name="Fischer K."/>
        </authorList>
    </citation>
    <scope>NUCLEOTIDE SEQUENCE [LARGE SCALE GENOMIC DNA]</scope>
</reference>